<sequence length="459" mass="51660">MEVEESSPLNSEDESSKSTTFSIILTSYQPSTTPKGKPKKVPKGKELKFAVSDDNYLEFLRAALRQHEESRYTVTIRKPYPFKYFFTKKGDMLDVDKESEYQAMVEKINLKKPTKVQVIIDMAYVQMNCKKAKNEDDDSDEASNPEDTFKSGGKGKLSDLERDLARIRVLLEDNYRTPKGEFLYKREDGDEQRLTSFLMREWAQAIPNSDGFDPIYRQPSIRSSKSEQSLASAPSTPAPQGDMIAFMTRLLDVAANRGSTPVTPTPTTPTRSRTSRTMLPDTSPAPPSPSDLPLYLRFTEDKLGVQDANSYTSPLRCKRYGPDILSLIDESKLTAIGLADGDVLRLKANAADWWKDHSLKKAKRLRTAASMPSFHVDPEPGPSNRDQDADDQEKADNTVNYKLNYGNGGEARYWGPPMKEHDGPPGDRKRRTTYFNEATNEWLPIPDGFTPPSYGLPDP</sequence>
<accession>A0ACB8RBQ8</accession>
<reference evidence="1" key="1">
    <citation type="submission" date="2021-02" db="EMBL/GenBank/DDBJ databases">
        <authorList>
            <consortium name="DOE Joint Genome Institute"/>
            <person name="Ahrendt S."/>
            <person name="Looney B.P."/>
            <person name="Miyauchi S."/>
            <person name="Morin E."/>
            <person name="Drula E."/>
            <person name="Courty P.E."/>
            <person name="Chicoki N."/>
            <person name="Fauchery L."/>
            <person name="Kohler A."/>
            <person name="Kuo A."/>
            <person name="Labutti K."/>
            <person name="Pangilinan J."/>
            <person name="Lipzen A."/>
            <person name="Riley R."/>
            <person name="Andreopoulos W."/>
            <person name="He G."/>
            <person name="Johnson J."/>
            <person name="Barry K.W."/>
            <person name="Grigoriev I.V."/>
            <person name="Nagy L."/>
            <person name="Hibbett D."/>
            <person name="Henrissat B."/>
            <person name="Matheny P.B."/>
            <person name="Labbe J."/>
            <person name="Martin F."/>
        </authorList>
    </citation>
    <scope>NUCLEOTIDE SEQUENCE</scope>
    <source>
        <strain evidence="1">FP105234-sp</strain>
    </source>
</reference>
<comment type="caution">
    <text evidence="1">The sequence shown here is derived from an EMBL/GenBank/DDBJ whole genome shotgun (WGS) entry which is preliminary data.</text>
</comment>
<gene>
    <name evidence="1" type="ORF">FA95DRAFT_1576317</name>
</gene>
<evidence type="ECO:0000313" key="2">
    <source>
        <dbReference type="Proteomes" id="UP000814033"/>
    </source>
</evidence>
<dbReference type="EMBL" id="MU276119">
    <property type="protein sequence ID" value="KAI0041488.1"/>
    <property type="molecule type" value="Genomic_DNA"/>
</dbReference>
<keyword evidence="2" id="KW-1185">Reference proteome</keyword>
<reference evidence="1" key="2">
    <citation type="journal article" date="2022" name="New Phytol.">
        <title>Evolutionary transition to the ectomycorrhizal habit in the genomes of a hyperdiverse lineage of mushroom-forming fungi.</title>
        <authorList>
            <person name="Looney B."/>
            <person name="Miyauchi S."/>
            <person name="Morin E."/>
            <person name="Drula E."/>
            <person name="Courty P.E."/>
            <person name="Kohler A."/>
            <person name="Kuo A."/>
            <person name="LaButti K."/>
            <person name="Pangilinan J."/>
            <person name="Lipzen A."/>
            <person name="Riley R."/>
            <person name="Andreopoulos W."/>
            <person name="He G."/>
            <person name="Johnson J."/>
            <person name="Nolan M."/>
            <person name="Tritt A."/>
            <person name="Barry K.W."/>
            <person name="Grigoriev I.V."/>
            <person name="Nagy L.G."/>
            <person name="Hibbett D."/>
            <person name="Henrissat B."/>
            <person name="Matheny P.B."/>
            <person name="Labbe J."/>
            <person name="Martin F.M."/>
        </authorList>
    </citation>
    <scope>NUCLEOTIDE SEQUENCE</scope>
    <source>
        <strain evidence="1">FP105234-sp</strain>
    </source>
</reference>
<dbReference type="Proteomes" id="UP000814033">
    <property type="component" value="Unassembled WGS sequence"/>
</dbReference>
<protein>
    <submittedName>
        <fullName evidence="1">Uncharacterized protein</fullName>
    </submittedName>
</protein>
<organism evidence="1 2">
    <name type="scientific">Auriscalpium vulgare</name>
    <dbReference type="NCBI Taxonomy" id="40419"/>
    <lineage>
        <taxon>Eukaryota</taxon>
        <taxon>Fungi</taxon>
        <taxon>Dikarya</taxon>
        <taxon>Basidiomycota</taxon>
        <taxon>Agaricomycotina</taxon>
        <taxon>Agaricomycetes</taxon>
        <taxon>Russulales</taxon>
        <taxon>Auriscalpiaceae</taxon>
        <taxon>Auriscalpium</taxon>
    </lineage>
</organism>
<evidence type="ECO:0000313" key="1">
    <source>
        <dbReference type="EMBL" id="KAI0041488.1"/>
    </source>
</evidence>
<name>A0ACB8RBQ8_9AGAM</name>
<proteinExistence type="predicted"/>